<accession>A0ABR6X4J0</accession>
<dbReference type="EMBL" id="JACOFW010000009">
    <property type="protein sequence ID" value="MBC3807613.1"/>
    <property type="molecule type" value="Genomic_DNA"/>
</dbReference>
<reference evidence="1 2" key="1">
    <citation type="submission" date="2020-08" db="EMBL/GenBank/DDBJ databases">
        <title>Novel species isolated from subtropical streams in China.</title>
        <authorList>
            <person name="Lu H."/>
        </authorList>
    </citation>
    <scope>NUCLEOTIDE SEQUENCE [LARGE SCALE GENOMIC DNA]</scope>
    <source>
        <strain evidence="1 2">KACC 16656</strain>
    </source>
</reference>
<protein>
    <submittedName>
        <fullName evidence="1">Uncharacterized protein</fullName>
    </submittedName>
</protein>
<proteinExistence type="predicted"/>
<evidence type="ECO:0000313" key="1">
    <source>
        <dbReference type="EMBL" id="MBC3807613.1"/>
    </source>
</evidence>
<name>A0ABR6X4J0_9BURK</name>
<dbReference type="RefSeq" id="WP_186922702.1">
    <property type="nucleotide sequence ID" value="NZ_JACOFW010000009.1"/>
</dbReference>
<organism evidence="1 2">
    <name type="scientific">Undibacterium seohonense</name>
    <dbReference type="NCBI Taxonomy" id="1344950"/>
    <lineage>
        <taxon>Bacteria</taxon>
        <taxon>Pseudomonadati</taxon>
        <taxon>Pseudomonadota</taxon>
        <taxon>Betaproteobacteria</taxon>
        <taxon>Burkholderiales</taxon>
        <taxon>Oxalobacteraceae</taxon>
        <taxon>Undibacterium</taxon>
    </lineage>
</organism>
<keyword evidence="2" id="KW-1185">Reference proteome</keyword>
<evidence type="ECO:0000313" key="2">
    <source>
        <dbReference type="Proteomes" id="UP000648257"/>
    </source>
</evidence>
<gene>
    <name evidence="1" type="ORF">H8K52_09690</name>
</gene>
<comment type="caution">
    <text evidence="1">The sequence shown here is derived from an EMBL/GenBank/DDBJ whole genome shotgun (WGS) entry which is preliminary data.</text>
</comment>
<dbReference type="Proteomes" id="UP000648257">
    <property type="component" value="Unassembled WGS sequence"/>
</dbReference>
<sequence>MNKKTSNIHRDAQHNKHGLGFVEFLVDCAENSDIVKEGKSEMRAQFVIPA</sequence>